<reference evidence="1 2" key="1">
    <citation type="journal article" date="2016" name="Antonie Van Leeuwenhoek">
        <title>Nocardia donostiensis sp. nov., isolated from human respiratory specimens.</title>
        <authorList>
            <person name="Ercibengoa M."/>
            <person name="Bell M."/>
            <person name="Marimon J.M."/>
            <person name="Humrighouse B."/>
            <person name="Klenk H.P."/>
            <person name="Potter G."/>
            <person name="Perez-Trallero E."/>
        </authorList>
    </citation>
    <scope>NUCLEOTIDE SEQUENCE [LARGE SCALE GENOMIC DNA]</scope>
    <source>
        <strain evidence="1 2">X1655</strain>
    </source>
</reference>
<sequence length="154" mass="16601">MSGTGSGACECGAATACIDTWHEALAVEQADPQMYTWHAPLVCAFVLQHRSHMLPQFADGQFRMLQFYTDQGIAATNRLARYQIARNKSGGGYDMGPLGSYAALPVAGFPTGFSLNVHDLKDASGGFVGDGHQAYGERVFRLAEATIQAWLRLA</sequence>
<keyword evidence="2" id="KW-1185">Reference proteome</keyword>
<dbReference type="RefSeq" id="WP_077118988.1">
    <property type="nucleotide sequence ID" value="NZ_LOKT01000002.1"/>
</dbReference>
<name>A0A1W0B226_9NOCA</name>
<evidence type="ECO:0000313" key="1">
    <source>
        <dbReference type="EMBL" id="ONM47254.1"/>
    </source>
</evidence>
<evidence type="ECO:0000313" key="2">
    <source>
        <dbReference type="Proteomes" id="UP000188836"/>
    </source>
</evidence>
<accession>A0A1W0B226</accession>
<dbReference type="EMBL" id="MUMY01000016">
    <property type="protein sequence ID" value="ONM47254.1"/>
    <property type="molecule type" value="Genomic_DNA"/>
</dbReference>
<gene>
    <name evidence="1" type="ORF">B0T46_18415</name>
</gene>
<dbReference type="Pfam" id="PF19371">
    <property type="entry name" value="DUF5946"/>
    <property type="match status" value="1"/>
</dbReference>
<dbReference type="STRING" id="1538463.B0T36_02380"/>
<dbReference type="InterPro" id="IPR045990">
    <property type="entry name" value="DUF5946"/>
</dbReference>
<organism evidence="1 2">
    <name type="scientific">Nocardia donostiensis</name>
    <dbReference type="NCBI Taxonomy" id="1538463"/>
    <lineage>
        <taxon>Bacteria</taxon>
        <taxon>Bacillati</taxon>
        <taxon>Actinomycetota</taxon>
        <taxon>Actinomycetes</taxon>
        <taxon>Mycobacteriales</taxon>
        <taxon>Nocardiaceae</taxon>
        <taxon>Nocardia</taxon>
    </lineage>
</organism>
<protein>
    <submittedName>
        <fullName evidence="1">Uncharacterized protein</fullName>
    </submittedName>
</protein>
<dbReference type="OrthoDB" id="4775362at2"/>
<dbReference type="AlphaFoldDB" id="A0A1W0B226"/>
<proteinExistence type="predicted"/>
<dbReference type="Proteomes" id="UP000188836">
    <property type="component" value="Unassembled WGS sequence"/>
</dbReference>
<comment type="caution">
    <text evidence="1">The sequence shown here is derived from an EMBL/GenBank/DDBJ whole genome shotgun (WGS) entry which is preliminary data.</text>
</comment>